<dbReference type="SMR" id="A0A8T3AZ71"/>
<evidence type="ECO:0000256" key="1">
    <source>
        <dbReference type="SAM" id="MobiDB-lite"/>
    </source>
</evidence>
<evidence type="ECO:0000313" key="3">
    <source>
        <dbReference type="EMBL" id="KAI0501364.1"/>
    </source>
</evidence>
<dbReference type="PANTHER" id="PTHR12496">
    <property type="entry name" value="CGI-41 METHYLTRANSFERASE"/>
    <property type="match status" value="1"/>
</dbReference>
<reference evidence="3" key="1">
    <citation type="journal article" date="2022" name="Front. Genet.">
        <title>Chromosome-Scale Assembly of the Dendrobium nobile Genome Provides Insights Into the Molecular Mechanism of the Biosynthesis of the Medicinal Active Ingredient of Dendrobium.</title>
        <authorList>
            <person name="Xu Q."/>
            <person name="Niu S.-C."/>
            <person name="Li K.-L."/>
            <person name="Zheng P.-J."/>
            <person name="Zhang X.-J."/>
            <person name="Jia Y."/>
            <person name="Liu Y."/>
            <person name="Niu Y.-X."/>
            <person name="Yu L.-H."/>
            <person name="Chen D.-F."/>
            <person name="Zhang G.-Q."/>
        </authorList>
    </citation>
    <scope>NUCLEOTIDE SEQUENCE</scope>
    <source>
        <tissue evidence="3">Leaf</tissue>
    </source>
</reference>
<name>A0A8T3AZ71_DENNO</name>
<dbReference type="AlphaFoldDB" id="A0A8T3AZ71"/>
<evidence type="ECO:0000259" key="2">
    <source>
        <dbReference type="Pfam" id="PF13679"/>
    </source>
</evidence>
<feature type="region of interest" description="Disordered" evidence="1">
    <location>
        <begin position="444"/>
        <end position="465"/>
    </location>
</feature>
<feature type="compositionally biased region" description="Polar residues" evidence="1">
    <location>
        <begin position="456"/>
        <end position="465"/>
    </location>
</feature>
<gene>
    <name evidence="3" type="ORF">KFK09_016309</name>
</gene>
<dbReference type="PANTHER" id="PTHR12496:SF0">
    <property type="entry name" value="METHYLTRANSFERASE DOMAIN-CONTAINING PROTEIN"/>
    <property type="match status" value="1"/>
</dbReference>
<sequence>MAATRRYSCKTAAETLDWINAIADFLLRFRSLIDAHVVNFFKDRLWETIDNQWMECLRKESVENLLGIPSALVQEHWPSSLREFVATLRSLVLPREQNLSNAILENFHAVPLGSVLSQGMNSKKKHEVEILAAAVSTVARGVNAQKIIDVGSGQGYLSQVLSFEYQLSVVAIDSSLHHSSVTSARANRIKKHYAAKLHKLQHGDELLKVPQTVTCQVLSSESLAALSIRTVDDHIQADGMGSSAETTFLRSSESDVYKAASLCKNGNIGYLVLAGLHACGDLSVNMLRAFVDCEQVKALINVGCCYNLVSEESSEKTSMISGFPLSNGAKLSGLTLGKNARDLACQSAERWKSLTKKAALQNFELHAFRATFQMVLDKYYPEVIKSSPSIGRHGKALRRQQMRRAIESQFGAESTLYSFQLKDENNTVNKSIDMQSDEIKVTEEHYDRRTLEESRSTNSKAFSEQPCHSQGYEEARYSTCSDRCVLFEEFNKSGLKHLGLESPQDFNLIELWMRAKPFFEFIGPYWSLRASLGPLIETYILLDRLLFLQEHGNFAEVQLVPLFDPTLSPRNVAIVARKIDANIANT</sequence>
<dbReference type="Pfam" id="PF13679">
    <property type="entry name" value="Methyltransf_32"/>
    <property type="match status" value="1"/>
</dbReference>
<organism evidence="3 4">
    <name type="scientific">Dendrobium nobile</name>
    <name type="common">Orchid</name>
    <dbReference type="NCBI Taxonomy" id="94219"/>
    <lineage>
        <taxon>Eukaryota</taxon>
        <taxon>Viridiplantae</taxon>
        <taxon>Streptophyta</taxon>
        <taxon>Embryophyta</taxon>
        <taxon>Tracheophyta</taxon>
        <taxon>Spermatophyta</taxon>
        <taxon>Magnoliopsida</taxon>
        <taxon>Liliopsida</taxon>
        <taxon>Asparagales</taxon>
        <taxon>Orchidaceae</taxon>
        <taxon>Epidendroideae</taxon>
        <taxon>Malaxideae</taxon>
        <taxon>Dendrobiinae</taxon>
        <taxon>Dendrobium</taxon>
    </lineage>
</organism>
<proteinExistence type="predicted"/>
<dbReference type="InterPro" id="IPR029063">
    <property type="entry name" value="SAM-dependent_MTases_sf"/>
</dbReference>
<dbReference type="EMBL" id="JAGYWB010000012">
    <property type="protein sequence ID" value="KAI0501364.1"/>
    <property type="molecule type" value="Genomic_DNA"/>
</dbReference>
<comment type="caution">
    <text evidence="3">The sequence shown here is derived from an EMBL/GenBank/DDBJ whole genome shotgun (WGS) entry which is preliminary data.</text>
</comment>
<dbReference type="InterPro" id="IPR052220">
    <property type="entry name" value="METTL25"/>
</dbReference>
<accession>A0A8T3AZ71</accession>
<dbReference type="SUPFAM" id="SSF53335">
    <property type="entry name" value="S-adenosyl-L-methionine-dependent methyltransferases"/>
    <property type="match status" value="1"/>
</dbReference>
<evidence type="ECO:0000313" key="4">
    <source>
        <dbReference type="Proteomes" id="UP000829196"/>
    </source>
</evidence>
<protein>
    <recommendedName>
        <fullName evidence="2">Methyltransferase domain-containing protein</fullName>
    </recommendedName>
</protein>
<feature type="domain" description="Methyltransferase" evidence="2">
    <location>
        <begin position="123"/>
        <end position="311"/>
    </location>
</feature>
<keyword evidence="4" id="KW-1185">Reference proteome</keyword>
<dbReference type="OrthoDB" id="10258156at2759"/>
<dbReference type="InterPro" id="IPR025714">
    <property type="entry name" value="Methyltranfer_dom"/>
</dbReference>
<dbReference type="Proteomes" id="UP000829196">
    <property type="component" value="Unassembled WGS sequence"/>
</dbReference>
<feature type="compositionally biased region" description="Basic and acidic residues" evidence="1">
    <location>
        <begin position="444"/>
        <end position="455"/>
    </location>
</feature>